<protein>
    <submittedName>
        <fullName evidence="1">Uncharacterized protein</fullName>
    </submittedName>
</protein>
<evidence type="ECO:0000313" key="2">
    <source>
        <dbReference type="Proteomes" id="UP000286921"/>
    </source>
</evidence>
<organism evidence="1 2">
    <name type="scientific">Aspergillus awamori</name>
    <name type="common">Black koji mold</name>
    <dbReference type="NCBI Taxonomy" id="105351"/>
    <lineage>
        <taxon>Eukaryota</taxon>
        <taxon>Fungi</taxon>
        <taxon>Dikarya</taxon>
        <taxon>Ascomycota</taxon>
        <taxon>Pezizomycotina</taxon>
        <taxon>Eurotiomycetes</taxon>
        <taxon>Eurotiomycetidae</taxon>
        <taxon>Eurotiales</taxon>
        <taxon>Aspergillaceae</taxon>
        <taxon>Aspergillus</taxon>
    </lineage>
</organism>
<name>A0A401KJN4_ASPAW</name>
<dbReference type="Proteomes" id="UP000286921">
    <property type="component" value="Unassembled WGS sequence"/>
</dbReference>
<dbReference type="AlphaFoldDB" id="A0A401KJN4"/>
<evidence type="ECO:0000313" key="1">
    <source>
        <dbReference type="EMBL" id="GCB19386.1"/>
    </source>
</evidence>
<gene>
    <name evidence="1" type="ORF">AAWM_02271</name>
</gene>
<reference evidence="1 2" key="1">
    <citation type="submission" date="2016-09" db="EMBL/GenBank/DDBJ databases">
        <title>Aspergillus awamori IFM 58123T.</title>
        <authorList>
            <person name="Kusuya Y."/>
            <person name="Shimizu M."/>
            <person name="Takahashi H."/>
            <person name="Yaguchi T."/>
        </authorList>
    </citation>
    <scope>NUCLEOTIDE SEQUENCE [LARGE SCALE GENOMIC DNA]</scope>
    <source>
        <strain evidence="1 2">IFM 58123</strain>
    </source>
</reference>
<sequence>MVRFLVFTFILSKYKRFCCNENGITARQRMDIASGYEQDLAALYCNIGNQNFNFTSHHGLREEFKRIAIWVSDLSCSWILYQSINCFPNSDLTRLLFQTLRRSPRGLACIPLYLGYIVLRKWLLHGSANLILVDRHFCSSGMHYNVFSVDPLLVNDSPSRNLHAVLPNSRWKLTPIDVFDPSITDSSHTPHIVVIGNSVHGSYADYLSHLDRLNGPRELLISTHEDSLCTDNSEHLADIAAANHDRIALSFFSHHDFYPFGTTMGSEEIDSVKASMDKYSPGLSQEQTETSQELANLGAGGDDMSIFGWQHVFAETKKGVAEHLKQWTNKVNLLPFSVPS</sequence>
<comment type="caution">
    <text evidence="1">The sequence shown here is derived from an EMBL/GenBank/DDBJ whole genome shotgun (WGS) entry which is preliminary data.</text>
</comment>
<keyword evidence="2" id="KW-1185">Reference proteome</keyword>
<proteinExistence type="predicted"/>
<accession>A0A401KJN4</accession>
<dbReference type="STRING" id="105351.A0A401KJN4"/>
<dbReference type="EMBL" id="BDHI01000002">
    <property type="protein sequence ID" value="GCB19386.1"/>
    <property type="molecule type" value="Genomic_DNA"/>
</dbReference>